<accession>A0A7G9WI94</accession>
<evidence type="ECO:0000313" key="1">
    <source>
        <dbReference type="EMBL" id="QNO18406.1"/>
    </source>
</evidence>
<name>A0A7G9WI94_9FIRM</name>
<dbReference type="SUPFAM" id="SSF47598">
    <property type="entry name" value="Ribbon-helix-helix"/>
    <property type="match status" value="1"/>
</dbReference>
<proteinExistence type="predicted"/>
<dbReference type="EMBL" id="CP060696">
    <property type="protein sequence ID" value="QNO18406.1"/>
    <property type="molecule type" value="Genomic_DNA"/>
</dbReference>
<reference evidence="1 2" key="1">
    <citation type="submission" date="2020-08" db="EMBL/GenBank/DDBJ databases">
        <authorList>
            <person name="Ren C."/>
            <person name="Gu Y."/>
            <person name="Xu Y."/>
        </authorList>
    </citation>
    <scope>NUCLEOTIDE SEQUENCE [LARGE SCALE GENOMIC DNA]</scope>
    <source>
        <strain evidence="1 2">LBM18003</strain>
    </source>
</reference>
<dbReference type="InterPro" id="IPR010985">
    <property type="entry name" value="Ribbon_hlx_hlx"/>
</dbReference>
<dbReference type="RefSeq" id="WP_212507469.1">
    <property type="nucleotide sequence ID" value="NZ_CP060696.1"/>
</dbReference>
<evidence type="ECO:0000313" key="2">
    <source>
        <dbReference type="Proteomes" id="UP000516046"/>
    </source>
</evidence>
<gene>
    <name evidence="1" type="ORF">H6X83_01745</name>
</gene>
<sequence length="60" mass="6787">MAGDTNYKRKFNEQNYDRLAITVPKGKKDIITDAAKQQGKSLNKFVNEAIDEKLDAAKNE</sequence>
<dbReference type="AlphaFoldDB" id="A0A7G9WI94"/>
<dbReference type="Proteomes" id="UP000516046">
    <property type="component" value="Chromosome"/>
</dbReference>
<dbReference type="InterPro" id="IPR013321">
    <property type="entry name" value="Arc_rbn_hlx_hlx"/>
</dbReference>
<dbReference type="KEGG" id="caml:H6X83_01745"/>
<protein>
    <submittedName>
        <fullName evidence="1">Antitoxin</fullName>
    </submittedName>
</protein>
<organism evidence="1 2">
    <name type="scientific">Caproicibacterium amylolyticum</name>
    <dbReference type="NCBI Taxonomy" id="2766537"/>
    <lineage>
        <taxon>Bacteria</taxon>
        <taxon>Bacillati</taxon>
        <taxon>Bacillota</taxon>
        <taxon>Clostridia</taxon>
        <taxon>Eubacteriales</taxon>
        <taxon>Oscillospiraceae</taxon>
        <taxon>Caproicibacterium</taxon>
    </lineage>
</organism>
<dbReference type="Gene3D" id="1.10.1220.10">
    <property type="entry name" value="Met repressor-like"/>
    <property type="match status" value="1"/>
</dbReference>
<dbReference type="GO" id="GO:0006355">
    <property type="term" value="P:regulation of DNA-templated transcription"/>
    <property type="evidence" value="ECO:0007669"/>
    <property type="project" value="InterPro"/>
</dbReference>
<keyword evidence="2" id="KW-1185">Reference proteome</keyword>